<dbReference type="GO" id="GO:0042383">
    <property type="term" value="C:sarcolemma"/>
    <property type="evidence" value="ECO:0007669"/>
    <property type="project" value="UniProtKB-SubCell"/>
</dbReference>
<keyword evidence="14" id="KW-0206">Cytoskeleton</keyword>
<evidence type="ECO:0000256" key="16">
    <source>
        <dbReference type="SAM" id="MobiDB-lite"/>
    </source>
</evidence>
<feature type="compositionally biased region" description="Low complexity" evidence="16">
    <location>
        <begin position="24"/>
        <end position="38"/>
    </location>
</feature>
<dbReference type="InterPro" id="IPR006875">
    <property type="entry name" value="Sarcoglycan"/>
</dbReference>
<evidence type="ECO:0000256" key="12">
    <source>
        <dbReference type="ARBA" id="ARBA00023157"/>
    </source>
</evidence>
<evidence type="ECO:0000256" key="4">
    <source>
        <dbReference type="ARBA" id="ARBA00007574"/>
    </source>
</evidence>
<dbReference type="PANTHER" id="PTHR21142:SF2">
    <property type="entry name" value="BETA-SARCOGLYCAN"/>
    <property type="match status" value="1"/>
</dbReference>
<evidence type="ECO:0000256" key="11">
    <source>
        <dbReference type="ARBA" id="ARBA00023136"/>
    </source>
</evidence>
<dbReference type="PANTHER" id="PTHR21142">
    <property type="entry name" value="SARCOGLYCANS"/>
    <property type="match status" value="1"/>
</dbReference>
<evidence type="ECO:0000256" key="3">
    <source>
        <dbReference type="ARBA" id="ARBA00004274"/>
    </source>
</evidence>
<feature type="region of interest" description="Disordered" evidence="16">
    <location>
        <begin position="19"/>
        <end position="51"/>
    </location>
</feature>
<dbReference type="GO" id="GO:0005856">
    <property type="term" value="C:cytoskeleton"/>
    <property type="evidence" value="ECO:0007669"/>
    <property type="project" value="UniProtKB-SubCell"/>
</dbReference>
<organism evidence="18 19">
    <name type="scientific">Portunus trituberculatus</name>
    <name type="common">Swimming crab</name>
    <name type="synonym">Neptunus trituberculatus</name>
    <dbReference type="NCBI Taxonomy" id="210409"/>
    <lineage>
        <taxon>Eukaryota</taxon>
        <taxon>Metazoa</taxon>
        <taxon>Ecdysozoa</taxon>
        <taxon>Arthropoda</taxon>
        <taxon>Crustacea</taxon>
        <taxon>Multicrustacea</taxon>
        <taxon>Malacostraca</taxon>
        <taxon>Eumalacostraca</taxon>
        <taxon>Eucarida</taxon>
        <taxon>Decapoda</taxon>
        <taxon>Pleocyemata</taxon>
        <taxon>Brachyura</taxon>
        <taxon>Eubrachyura</taxon>
        <taxon>Portunoidea</taxon>
        <taxon>Portunidae</taxon>
        <taxon>Portuninae</taxon>
        <taxon>Portunus</taxon>
    </lineage>
</organism>
<dbReference type="InterPro" id="IPR027659">
    <property type="entry name" value="Sgcb"/>
</dbReference>
<evidence type="ECO:0000256" key="15">
    <source>
        <dbReference type="ARBA" id="ARBA00026041"/>
    </source>
</evidence>
<keyword evidence="8 17" id="KW-0812">Transmembrane</keyword>
<protein>
    <recommendedName>
        <fullName evidence="5">Beta-sarcoglycan</fullName>
    </recommendedName>
</protein>
<keyword evidence="11 17" id="KW-0472">Membrane</keyword>
<keyword evidence="13" id="KW-0325">Glycoprotein</keyword>
<keyword evidence="7" id="KW-0963">Cytoplasm</keyword>
<comment type="subcellular location">
    <subcellularLocation>
        <location evidence="3">Cell membrane</location>
        <location evidence="3">Sarcolemma</location>
        <topology evidence="3">Single-pass type II membrane protein</topology>
    </subcellularLocation>
    <subcellularLocation>
        <location evidence="2">Cytoplasm</location>
        <location evidence="2">Cytoskeleton</location>
    </subcellularLocation>
</comment>
<dbReference type="OrthoDB" id="5843723at2759"/>
<comment type="caution">
    <text evidence="18">The sequence shown here is derived from an EMBL/GenBank/DDBJ whole genome shotgun (WGS) entry which is preliminary data.</text>
</comment>
<keyword evidence="12" id="KW-1015">Disulfide bond</keyword>
<dbReference type="GO" id="GO:0016012">
    <property type="term" value="C:sarcoglycan complex"/>
    <property type="evidence" value="ECO:0007669"/>
    <property type="project" value="InterPro"/>
</dbReference>
<dbReference type="EMBL" id="VSRR010003263">
    <property type="protein sequence ID" value="MPC35389.1"/>
    <property type="molecule type" value="Genomic_DNA"/>
</dbReference>
<evidence type="ECO:0000256" key="13">
    <source>
        <dbReference type="ARBA" id="ARBA00023180"/>
    </source>
</evidence>
<accession>A0A5B7EQH7</accession>
<evidence type="ECO:0000256" key="6">
    <source>
        <dbReference type="ARBA" id="ARBA00022475"/>
    </source>
</evidence>
<feature type="compositionally biased region" description="Basic and acidic residues" evidence="16">
    <location>
        <begin position="39"/>
        <end position="51"/>
    </location>
</feature>
<evidence type="ECO:0000256" key="10">
    <source>
        <dbReference type="ARBA" id="ARBA00022989"/>
    </source>
</evidence>
<keyword evidence="19" id="KW-1185">Reference proteome</keyword>
<reference evidence="18 19" key="1">
    <citation type="submission" date="2019-05" db="EMBL/GenBank/DDBJ databases">
        <title>Another draft genome of Portunus trituberculatus and its Hox gene families provides insights of decapod evolution.</title>
        <authorList>
            <person name="Jeong J.-H."/>
            <person name="Song I."/>
            <person name="Kim S."/>
            <person name="Choi T."/>
            <person name="Kim D."/>
            <person name="Ryu S."/>
            <person name="Kim W."/>
        </authorList>
    </citation>
    <scope>NUCLEOTIDE SEQUENCE [LARGE SCALE GENOMIC DNA]</scope>
    <source>
        <tissue evidence="18">Muscle</tissue>
    </source>
</reference>
<dbReference type="Pfam" id="PF04790">
    <property type="entry name" value="Sarcoglycan_1"/>
    <property type="match status" value="1"/>
</dbReference>
<keyword evidence="10 17" id="KW-1133">Transmembrane helix</keyword>
<comment type="function">
    <text evidence="1">Component of the sarcoglycan complex, a subcomplex of the dystrophin-glycoprotein complex which forms a link between the F-actin cytoskeleton and the extracellular matrix.</text>
</comment>
<proteinExistence type="inferred from homology"/>
<evidence type="ECO:0000256" key="8">
    <source>
        <dbReference type="ARBA" id="ARBA00022692"/>
    </source>
</evidence>
<evidence type="ECO:0000256" key="9">
    <source>
        <dbReference type="ARBA" id="ARBA00022968"/>
    </source>
</evidence>
<comment type="subunit">
    <text evidence="15">Cross-link to form 2 major subcomplexes: one consisting of SGCB, SGCD and SGCG and the other consisting of SGCB and SGCD. The association between SGCB and SGCG is particularly strong while SGCA is loosely associated with the other sarcoglycans.</text>
</comment>
<dbReference type="GO" id="GO:0007517">
    <property type="term" value="P:muscle organ development"/>
    <property type="evidence" value="ECO:0007669"/>
    <property type="project" value="InterPro"/>
</dbReference>
<evidence type="ECO:0000313" key="18">
    <source>
        <dbReference type="EMBL" id="MPC35389.1"/>
    </source>
</evidence>
<evidence type="ECO:0000256" key="7">
    <source>
        <dbReference type="ARBA" id="ARBA00022490"/>
    </source>
</evidence>
<dbReference type="Proteomes" id="UP000324222">
    <property type="component" value="Unassembled WGS sequence"/>
</dbReference>
<comment type="similarity">
    <text evidence="4">Belongs to the sarcoglycan beta/delta/gamma/zeta family.</text>
</comment>
<keyword evidence="9" id="KW-0735">Signal-anchor</keyword>
<dbReference type="AlphaFoldDB" id="A0A5B7EQH7"/>
<evidence type="ECO:0000313" key="19">
    <source>
        <dbReference type="Proteomes" id="UP000324222"/>
    </source>
</evidence>
<evidence type="ECO:0000256" key="17">
    <source>
        <dbReference type="SAM" id="Phobius"/>
    </source>
</evidence>
<evidence type="ECO:0000256" key="2">
    <source>
        <dbReference type="ARBA" id="ARBA00004245"/>
    </source>
</evidence>
<gene>
    <name evidence="18" type="primary">SGCB</name>
    <name evidence="18" type="ORF">E2C01_028811</name>
</gene>
<sequence>MGDSAAASLLAESSSLAPSTLERATLTGRSTAHTTRTTSCERESPPKRTEAQRGESTFFWGLVVVLLLLASGNLLLTFFAMGVLRLGYGMESIELLPGTQTTKFYGNANLGNIIKKDGIIYGYSDSEFSINGDDSKVSLSLRTSSKPPVIDVGPEKIEIKSVDKFKASLLQTVVDPGSGTPVFSTDYPNFGLPRGVKNLNVRRSSTARVTSPTFSDLKIESESTIRLRGNEGMTLDGGKLTWSADQDIYMKSLNGSILLDTGKGIMVDVNALPLAGPPDPGKDRGQYKLCVCLPQGQLFRVPVPVDNNRRSAATQIHCASFNNPCSKICNNYITTSKPHCIYHQTLPSCNTLPLVPLQPLMLLHHKASVSCTTSAP</sequence>
<keyword evidence="6" id="KW-1003">Cell membrane</keyword>
<name>A0A5B7EQH7_PORTR</name>
<evidence type="ECO:0000256" key="5">
    <source>
        <dbReference type="ARBA" id="ARBA00015329"/>
    </source>
</evidence>
<feature type="transmembrane region" description="Helical" evidence="17">
    <location>
        <begin position="58"/>
        <end position="84"/>
    </location>
</feature>
<evidence type="ECO:0000256" key="1">
    <source>
        <dbReference type="ARBA" id="ARBA00002860"/>
    </source>
</evidence>
<evidence type="ECO:0000256" key="14">
    <source>
        <dbReference type="ARBA" id="ARBA00023212"/>
    </source>
</evidence>